<reference evidence="1" key="1">
    <citation type="journal article" date="2020" name="Stud. Mycol.">
        <title>101 Dothideomycetes genomes: a test case for predicting lifestyles and emergence of pathogens.</title>
        <authorList>
            <person name="Haridas S."/>
            <person name="Albert R."/>
            <person name="Binder M."/>
            <person name="Bloem J."/>
            <person name="Labutti K."/>
            <person name="Salamov A."/>
            <person name="Andreopoulos B."/>
            <person name="Baker S."/>
            <person name="Barry K."/>
            <person name="Bills G."/>
            <person name="Bluhm B."/>
            <person name="Cannon C."/>
            <person name="Castanera R."/>
            <person name="Culley D."/>
            <person name="Daum C."/>
            <person name="Ezra D."/>
            <person name="Gonzalez J."/>
            <person name="Henrissat B."/>
            <person name="Kuo A."/>
            <person name="Liang C."/>
            <person name="Lipzen A."/>
            <person name="Lutzoni F."/>
            <person name="Magnuson J."/>
            <person name="Mondo S."/>
            <person name="Nolan M."/>
            <person name="Ohm R."/>
            <person name="Pangilinan J."/>
            <person name="Park H.-J."/>
            <person name="Ramirez L."/>
            <person name="Alfaro M."/>
            <person name="Sun H."/>
            <person name="Tritt A."/>
            <person name="Yoshinaga Y."/>
            <person name="Zwiers L.-H."/>
            <person name="Turgeon B."/>
            <person name="Goodwin S."/>
            <person name="Spatafora J."/>
            <person name="Crous P."/>
            <person name="Grigoriev I."/>
        </authorList>
    </citation>
    <scope>NUCLEOTIDE SEQUENCE</scope>
    <source>
        <strain evidence="1">CBS 125425</strain>
    </source>
</reference>
<protein>
    <submittedName>
        <fullName evidence="1">Uncharacterized protein</fullName>
    </submittedName>
</protein>
<name>A0A9P4R1S8_9PLEO</name>
<sequence>MVAHDSASTILTKEVEYAINTYRLQSAFHFAQQITLENARNGPYGSLTVQIGTWNTKIVRTCRVHKHTGDVQALEKGEWKSLETSLKKYFPVSDNETSADSDTMRAWWTENGQTFNWSALPTELKENVLQFCVNQPYQHSITYYDRKKYSRQSKYQRGPHEIFHLLGQWSSLLRVSKQVRILVLRLCLKGSIEYPEGFRIGSGSHKDFARKIMRLGSYYQLVEPNSAPVKATSSQILAKRYLYSPQYYPGLARYATYAHAIRKIDIEFDYLEALHFFKASIGGLEHHRPSNYMTCDVFERLPYLNGVTIWLTRKWWTKGSYILFNIWHDTDPCTRTLERWIYERVAQALNWLSDVTIKNFMDENEERMFRDLHEAHQLSYKMTKAEHDDLYKDEGGGISLEEVVFDDLMMDRANLLSASDNARYCRAKDQGTPPEALNQDGTPVLPPKCRCAVPCREAFFDKPRSSRYQ</sequence>
<evidence type="ECO:0000313" key="2">
    <source>
        <dbReference type="Proteomes" id="UP000799444"/>
    </source>
</evidence>
<dbReference type="Proteomes" id="UP000799444">
    <property type="component" value="Unassembled WGS sequence"/>
</dbReference>
<evidence type="ECO:0000313" key="1">
    <source>
        <dbReference type="EMBL" id="KAF2735154.1"/>
    </source>
</evidence>
<dbReference type="AlphaFoldDB" id="A0A9P4R1S8"/>
<comment type="caution">
    <text evidence="1">The sequence shown here is derived from an EMBL/GenBank/DDBJ whole genome shotgun (WGS) entry which is preliminary data.</text>
</comment>
<organism evidence="1 2">
    <name type="scientific">Polyplosphaeria fusca</name>
    <dbReference type="NCBI Taxonomy" id="682080"/>
    <lineage>
        <taxon>Eukaryota</taxon>
        <taxon>Fungi</taxon>
        <taxon>Dikarya</taxon>
        <taxon>Ascomycota</taxon>
        <taxon>Pezizomycotina</taxon>
        <taxon>Dothideomycetes</taxon>
        <taxon>Pleosporomycetidae</taxon>
        <taxon>Pleosporales</taxon>
        <taxon>Tetraplosphaeriaceae</taxon>
        <taxon>Polyplosphaeria</taxon>
    </lineage>
</organism>
<dbReference type="EMBL" id="ML996139">
    <property type="protein sequence ID" value="KAF2735154.1"/>
    <property type="molecule type" value="Genomic_DNA"/>
</dbReference>
<gene>
    <name evidence="1" type="ORF">EJ04DRAFT_511990</name>
</gene>
<accession>A0A9P4R1S8</accession>
<keyword evidence="2" id="KW-1185">Reference proteome</keyword>
<dbReference type="OrthoDB" id="3781946at2759"/>
<proteinExistence type="predicted"/>